<protein>
    <submittedName>
        <fullName evidence="2">CIC11C00000001247</fullName>
    </submittedName>
</protein>
<dbReference type="OrthoDB" id="3364649at2759"/>
<accession>A0A1L0BG15</accession>
<name>A0A1L0BG15_9ASCO</name>
<dbReference type="AlphaFoldDB" id="A0A1L0BG15"/>
<dbReference type="GO" id="GO:0051301">
    <property type="term" value="P:cell division"/>
    <property type="evidence" value="ECO:0007669"/>
    <property type="project" value="InterPro"/>
</dbReference>
<keyword evidence="3" id="KW-1185">Reference proteome</keyword>
<evidence type="ECO:0000313" key="2">
    <source>
        <dbReference type="EMBL" id="SGZ50543.1"/>
    </source>
</evidence>
<feature type="compositionally biased region" description="Basic and acidic residues" evidence="1">
    <location>
        <begin position="124"/>
        <end position="135"/>
    </location>
</feature>
<reference evidence="2 3" key="1">
    <citation type="submission" date="2016-10" db="EMBL/GenBank/DDBJ databases">
        <authorList>
            <person name="de Groot N.N."/>
        </authorList>
    </citation>
    <scope>NUCLEOTIDE SEQUENCE [LARGE SCALE GENOMIC DNA]</scope>
    <source>
        <strain evidence="2 3">CBS 141442</strain>
    </source>
</reference>
<evidence type="ECO:0000256" key="1">
    <source>
        <dbReference type="SAM" id="MobiDB-lite"/>
    </source>
</evidence>
<dbReference type="PANTHER" id="PTHR14778">
    <property type="entry name" value="KINETOCHORE-ASSOCIATED PROTEIN DSN1 HOMOLOG"/>
    <property type="match status" value="1"/>
</dbReference>
<feature type="compositionally biased region" description="Basic residues" evidence="1">
    <location>
        <begin position="84"/>
        <end position="93"/>
    </location>
</feature>
<proteinExistence type="predicted"/>
<sequence>MPPKNLLELRPTASLASKPRLPGIKHRPTNVLSNFEDSDSDSDYGNGNGNHIRLSQTILGSHNTLKQLLSGPSSQQQEPSTPKAPKKRGRKPKVAVPPPESPLNASTTPISRLKSAAALLASPPDRKRSSIHFDDIETVPAPKKRRGRPPKAKFAAESPETPIESPQIAPKPRAKRKYTRRQKLPQSPENALEEYVEQVSHHDIDLADDSRPVPERRSSYNNRGKRVLSIGNGYVAKPHSEVSATEYYKLLDRSMPEPSQMRQLLVWCFKKMEQETDSEDGSSLSDTAKGIAKIIQQELLEDLVDGTITTSWYSRRDDKTEDRLSSKRIIRPNPLNESNKENIEIFTRKLRLLQAEKQEWHKSFDRCVAPLKSLSIVSDEVNEQKLAKHVERHNDERIVADVLGEGLLKQMQAGTDEVKENVAKKLEESVDKLYHMLYQMGQTVKLVARVEKELLQAQVAQVVQNFMGRGYGAESTHHISCKELLRGISRLDAPKSKVTR</sequence>
<dbReference type="InterPro" id="IPR013218">
    <property type="entry name" value="Dsn1/Mis13"/>
</dbReference>
<dbReference type="GO" id="GO:0007059">
    <property type="term" value="P:chromosome segregation"/>
    <property type="evidence" value="ECO:0007669"/>
    <property type="project" value="InterPro"/>
</dbReference>
<gene>
    <name evidence="2" type="ORF">SAMEA4029010_CIC11G00000001247</name>
</gene>
<dbReference type="PANTHER" id="PTHR14778:SF2">
    <property type="entry name" value="KINETOCHORE-ASSOCIATED PROTEIN DSN1 HOMOLOG"/>
    <property type="match status" value="1"/>
</dbReference>
<feature type="region of interest" description="Disordered" evidence="1">
    <location>
        <begin position="1"/>
        <end position="109"/>
    </location>
</feature>
<dbReference type="EMBL" id="LT635757">
    <property type="protein sequence ID" value="SGZ50543.1"/>
    <property type="molecule type" value="Genomic_DNA"/>
</dbReference>
<feature type="compositionally biased region" description="Polar residues" evidence="1">
    <location>
        <begin position="53"/>
        <end position="80"/>
    </location>
</feature>
<feature type="compositionally biased region" description="Basic residues" evidence="1">
    <location>
        <begin position="142"/>
        <end position="151"/>
    </location>
</feature>
<evidence type="ECO:0000313" key="3">
    <source>
        <dbReference type="Proteomes" id="UP000182334"/>
    </source>
</evidence>
<dbReference type="STRING" id="45354.A0A1L0BG15"/>
<feature type="compositionally biased region" description="Basic residues" evidence="1">
    <location>
        <begin position="172"/>
        <end position="183"/>
    </location>
</feature>
<dbReference type="Proteomes" id="UP000182334">
    <property type="component" value="Chromosome II"/>
</dbReference>
<organism evidence="2 3">
    <name type="scientific">Sungouiella intermedia</name>
    <dbReference type="NCBI Taxonomy" id="45354"/>
    <lineage>
        <taxon>Eukaryota</taxon>
        <taxon>Fungi</taxon>
        <taxon>Dikarya</taxon>
        <taxon>Ascomycota</taxon>
        <taxon>Saccharomycotina</taxon>
        <taxon>Pichiomycetes</taxon>
        <taxon>Metschnikowiaceae</taxon>
        <taxon>Sungouiella</taxon>
    </lineage>
</organism>
<dbReference type="Pfam" id="PF08202">
    <property type="entry name" value="MIS13"/>
    <property type="match status" value="1"/>
</dbReference>
<dbReference type="GO" id="GO:0000444">
    <property type="term" value="C:MIS12/MIND type complex"/>
    <property type="evidence" value="ECO:0007669"/>
    <property type="project" value="InterPro"/>
</dbReference>
<feature type="region of interest" description="Disordered" evidence="1">
    <location>
        <begin position="121"/>
        <end position="190"/>
    </location>
</feature>